<feature type="transmembrane region" description="Helical" evidence="6">
    <location>
        <begin position="423"/>
        <end position="441"/>
    </location>
</feature>
<dbReference type="RefSeq" id="WP_156989898.1">
    <property type="nucleotide sequence ID" value="NZ_VWXL01000020.1"/>
</dbReference>
<comment type="subcellular location">
    <subcellularLocation>
        <location evidence="1">Cell membrane</location>
        <topology evidence="1">Multi-pass membrane protein</topology>
    </subcellularLocation>
</comment>
<dbReference type="GO" id="GO:0061513">
    <property type="term" value="F:glucose 6-phosphate:phosphate antiporter activity"/>
    <property type="evidence" value="ECO:0007669"/>
    <property type="project" value="TreeGrafter"/>
</dbReference>
<feature type="domain" description="Major facilitator superfamily (MFS) profile" evidence="7">
    <location>
        <begin position="28"/>
        <end position="445"/>
    </location>
</feature>
<keyword evidence="5 6" id="KW-0472">Membrane</keyword>
<reference evidence="8 9" key="1">
    <citation type="submission" date="2019-09" db="EMBL/GenBank/DDBJ databases">
        <title>Genome sequence of Clostridium sp. EA1.</title>
        <authorList>
            <person name="Poehlein A."/>
            <person name="Bengelsdorf F.R."/>
            <person name="Daniel R."/>
        </authorList>
    </citation>
    <scope>NUCLEOTIDE SEQUENCE [LARGE SCALE GENOMIC DNA]</scope>
    <source>
        <strain evidence="8 9">EA1</strain>
    </source>
</reference>
<dbReference type="InterPro" id="IPR036259">
    <property type="entry name" value="MFS_trans_sf"/>
</dbReference>
<dbReference type="Gene3D" id="1.20.1250.20">
    <property type="entry name" value="MFS general substrate transporter like domains"/>
    <property type="match status" value="2"/>
</dbReference>
<dbReference type="InterPro" id="IPR020846">
    <property type="entry name" value="MFS_dom"/>
</dbReference>
<dbReference type="EMBL" id="VWXL01000020">
    <property type="protein sequence ID" value="MVB10165.1"/>
    <property type="molecule type" value="Genomic_DNA"/>
</dbReference>
<feature type="transmembrane region" description="Helical" evidence="6">
    <location>
        <begin position="249"/>
        <end position="267"/>
    </location>
</feature>
<keyword evidence="4 6" id="KW-1133">Transmembrane helix</keyword>
<keyword evidence="3 6" id="KW-0812">Transmembrane</keyword>
<dbReference type="PANTHER" id="PTHR43826:SF7">
    <property type="entry name" value="PROTEIN UHPC, PUTATIVE-RELATED"/>
    <property type="match status" value="1"/>
</dbReference>
<sequence length="450" mass="49125">MSVLNWFLTGPDQPRITDRTVIKKEYKKHRIEDIASIIFGYGMYYVVKLPLSVAKKPLLAEGMTATQLGMIGAALTIAYAFGKCFNGFMGDRCNIKKIVPLGLLGAAIMNIIFGFSSINFTLFFFLWLMNGFFQSMGSAPWTVSLSQWFGKRKLATWYGVCGIAHYLGEGLTYVGTAAIVARFGWRSGFFAPGFFCILVALLMYIFMSDRPETYGLPPANEYDGDVETAKVEKAKSTGKAQFEALKNPFVWCVALSAIFLGVARYSIDNWGVIFLQEQCKYSVGVAGSILAISSVTGGLGSACSGIISDRIFKSRHATTSIVFGIVMLAGIIGFCTFSYNRALCMVFTAIYGFGLGIELSFLGGMLAVDLVSQKATGAAMGMVGLLSYLGATGQEIVNGRLMDISKRVVNGIAVYNFSVINKFWIISVFLMILFVIPVVFAKRKKADGKE</sequence>
<proteinExistence type="predicted"/>
<feature type="transmembrane region" description="Helical" evidence="6">
    <location>
        <begin position="155"/>
        <end position="183"/>
    </location>
</feature>
<dbReference type="InterPro" id="IPR000849">
    <property type="entry name" value="Sugar_P_transporter"/>
</dbReference>
<evidence type="ECO:0000256" key="6">
    <source>
        <dbReference type="SAM" id="Phobius"/>
    </source>
</evidence>
<dbReference type="GO" id="GO:0035435">
    <property type="term" value="P:phosphate ion transmembrane transport"/>
    <property type="evidence" value="ECO:0007669"/>
    <property type="project" value="TreeGrafter"/>
</dbReference>
<protein>
    <submittedName>
        <fullName evidence="8">Membrane sensor protein UhpC</fullName>
    </submittedName>
</protein>
<evidence type="ECO:0000256" key="4">
    <source>
        <dbReference type="ARBA" id="ARBA00022989"/>
    </source>
</evidence>
<dbReference type="SUPFAM" id="SSF103473">
    <property type="entry name" value="MFS general substrate transporter"/>
    <property type="match status" value="1"/>
</dbReference>
<dbReference type="Proteomes" id="UP000469440">
    <property type="component" value="Unassembled WGS sequence"/>
</dbReference>
<evidence type="ECO:0000313" key="9">
    <source>
        <dbReference type="Proteomes" id="UP000469440"/>
    </source>
</evidence>
<evidence type="ECO:0000256" key="5">
    <source>
        <dbReference type="ARBA" id="ARBA00023136"/>
    </source>
</evidence>
<keyword evidence="2" id="KW-0813">Transport</keyword>
<name>A0A6N8HX35_9FIRM</name>
<keyword evidence="9" id="KW-1185">Reference proteome</keyword>
<dbReference type="Pfam" id="PF07690">
    <property type="entry name" value="MFS_1"/>
    <property type="match status" value="1"/>
</dbReference>
<dbReference type="InterPro" id="IPR051337">
    <property type="entry name" value="OPA_Antiporter"/>
</dbReference>
<feature type="transmembrane region" description="Helical" evidence="6">
    <location>
        <begin position="98"/>
        <end position="118"/>
    </location>
</feature>
<dbReference type="AlphaFoldDB" id="A0A6N8HX35"/>
<dbReference type="PROSITE" id="PS50850">
    <property type="entry name" value="MFS"/>
    <property type="match status" value="1"/>
</dbReference>
<evidence type="ECO:0000256" key="3">
    <source>
        <dbReference type="ARBA" id="ARBA00022692"/>
    </source>
</evidence>
<evidence type="ECO:0000313" key="8">
    <source>
        <dbReference type="EMBL" id="MVB10165.1"/>
    </source>
</evidence>
<dbReference type="PANTHER" id="PTHR43826">
    <property type="entry name" value="GLUCOSE-6-PHOSPHATE EXCHANGER SLC37A4"/>
    <property type="match status" value="1"/>
</dbReference>
<dbReference type="PIRSF" id="PIRSF002808">
    <property type="entry name" value="Hexose_phosphate_transp"/>
    <property type="match status" value="1"/>
</dbReference>
<feature type="transmembrane region" description="Helical" evidence="6">
    <location>
        <begin position="189"/>
        <end position="207"/>
    </location>
</feature>
<dbReference type="OrthoDB" id="9766638at2"/>
<feature type="transmembrane region" description="Helical" evidence="6">
    <location>
        <begin position="287"/>
        <end position="307"/>
    </location>
</feature>
<evidence type="ECO:0000256" key="2">
    <source>
        <dbReference type="ARBA" id="ARBA00022448"/>
    </source>
</evidence>
<gene>
    <name evidence="8" type="primary">uhpC</name>
    <name evidence="8" type="ORF">CAFE_08430</name>
</gene>
<evidence type="ECO:0000256" key="1">
    <source>
        <dbReference type="ARBA" id="ARBA00004651"/>
    </source>
</evidence>
<evidence type="ECO:0000259" key="7">
    <source>
        <dbReference type="PROSITE" id="PS50850"/>
    </source>
</evidence>
<comment type="caution">
    <text evidence="8">The sequence shown here is derived from an EMBL/GenBank/DDBJ whole genome shotgun (WGS) entry which is preliminary data.</text>
</comment>
<feature type="transmembrane region" description="Helical" evidence="6">
    <location>
        <begin position="319"/>
        <end position="339"/>
    </location>
</feature>
<dbReference type="InterPro" id="IPR011701">
    <property type="entry name" value="MFS"/>
</dbReference>
<dbReference type="GO" id="GO:0005886">
    <property type="term" value="C:plasma membrane"/>
    <property type="evidence" value="ECO:0007669"/>
    <property type="project" value="UniProtKB-SubCell"/>
</dbReference>
<accession>A0A6N8HX35</accession>
<feature type="transmembrane region" description="Helical" evidence="6">
    <location>
        <begin position="31"/>
        <end position="47"/>
    </location>
</feature>
<feature type="transmembrane region" description="Helical" evidence="6">
    <location>
        <begin position="67"/>
        <end position="86"/>
    </location>
</feature>
<organism evidence="8 9">
    <name type="scientific">Caproicibacter fermentans</name>
    <dbReference type="NCBI Taxonomy" id="2576756"/>
    <lineage>
        <taxon>Bacteria</taxon>
        <taxon>Bacillati</taxon>
        <taxon>Bacillota</taxon>
        <taxon>Clostridia</taxon>
        <taxon>Eubacteriales</taxon>
        <taxon>Acutalibacteraceae</taxon>
        <taxon>Caproicibacter</taxon>
    </lineage>
</organism>
<feature type="transmembrane region" description="Helical" evidence="6">
    <location>
        <begin position="345"/>
        <end position="368"/>
    </location>
</feature>
<feature type="transmembrane region" description="Helical" evidence="6">
    <location>
        <begin position="375"/>
        <end position="393"/>
    </location>
</feature>